<protein>
    <recommendedName>
        <fullName evidence="4">Prohead serine protease domain-containing protein</fullName>
    </recommendedName>
</protein>
<name>A0A7Y9I257_9ACTN</name>
<dbReference type="GO" id="GO:0008233">
    <property type="term" value="F:peptidase activity"/>
    <property type="evidence" value="ECO:0007669"/>
    <property type="project" value="UniProtKB-KW"/>
</dbReference>
<dbReference type="NCBIfam" id="TIGR01543">
    <property type="entry name" value="proheadase_HK97"/>
    <property type="match status" value="1"/>
</dbReference>
<organism evidence="5 6">
    <name type="scientific">Microlunatus parietis</name>
    <dbReference type="NCBI Taxonomy" id="682979"/>
    <lineage>
        <taxon>Bacteria</taxon>
        <taxon>Bacillati</taxon>
        <taxon>Actinomycetota</taxon>
        <taxon>Actinomycetes</taxon>
        <taxon>Propionibacteriales</taxon>
        <taxon>Propionibacteriaceae</taxon>
        <taxon>Microlunatus</taxon>
    </lineage>
</organism>
<dbReference type="Pfam" id="PF04586">
    <property type="entry name" value="Peptidase_S78"/>
    <property type="match status" value="1"/>
</dbReference>
<dbReference type="GO" id="GO:0006508">
    <property type="term" value="P:proteolysis"/>
    <property type="evidence" value="ECO:0007669"/>
    <property type="project" value="UniProtKB-KW"/>
</dbReference>
<proteinExistence type="predicted"/>
<keyword evidence="2" id="KW-0645">Protease</keyword>
<feature type="domain" description="Prohead serine protease" evidence="4">
    <location>
        <begin position="20"/>
        <end position="177"/>
    </location>
</feature>
<dbReference type="InterPro" id="IPR054613">
    <property type="entry name" value="Peptidase_S78_dom"/>
</dbReference>
<evidence type="ECO:0000256" key="1">
    <source>
        <dbReference type="ARBA" id="ARBA00022612"/>
    </source>
</evidence>
<dbReference type="AlphaFoldDB" id="A0A7Y9I257"/>
<keyword evidence="1" id="KW-1188">Viral release from host cell</keyword>
<keyword evidence="6" id="KW-1185">Reference proteome</keyword>
<accession>A0A7Y9I257</accession>
<dbReference type="InterPro" id="IPR006433">
    <property type="entry name" value="Prohead_protease"/>
</dbReference>
<dbReference type="EMBL" id="JACCBU010000001">
    <property type="protein sequence ID" value="NYE68868.1"/>
    <property type="molecule type" value="Genomic_DNA"/>
</dbReference>
<evidence type="ECO:0000259" key="4">
    <source>
        <dbReference type="Pfam" id="PF04586"/>
    </source>
</evidence>
<dbReference type="RefSeq" id="WP_179747737.1">
    <property type="nucleotide sequence ID" value="NZ_JACCBU010000001.1"/>
</dbReference>
<evidence type="ECO:0000256" key="2">
    <source>
        <dbReference type="ARBA" id="ARBA00022670"/>
    </source>
</evidence>
<dbReference type="Proteomes" id="UP000569914">
    <property type="component" value="Unassembled WGS sequence"/>
</dbReference>
<evidence type="ECO:0000313" key="6">
    <source>
        <dbReference type="Proteomes" id="UP000569914"/>
    </source>
</evidence>
<comment type="caution">
    <text evidence="5">The sequence shown here is derived from an EMBL/GenBank/DDBJ whole genome shotgun (WGS) entry which is preliminary data.</text>
</comment>
<gene>
    <name evidence="5" type="ORF">BKA15_000197</name>
</gene>
<evidence type="ECO:0000313" key="5">
    <source>
        <dbReference type="EMBL" id="NYE68868.1"/>
    </source>
</evidence>
<sequence length="203" mass="22701">MESVTLRAPEVRTYPALELREIEATKGAGGLWLEGRAVPYDTWTDVGWFMERITRGAFKKSIREAAAGLPLLLWHDNRTFPIGVSTEWRESDDGLDGVWRLDDQDPLAVEGARKAAAGMLTGMSVGFSPMVEEDDIELDDNGLPWITRSQARLLEVSLTPTPAYAGAQVSLVRSRAAQQQRGERRRSAEIDSWRAFAEQARQR</sequence>
<evidence type="ECO:0000256" key="3">
    <source>
        <dbReference type="ARBA" id="ARBA00022801"/>
    </source>
</evidence>
<reference evidence="5 6" key="1">
    <citation type="submission" date="2020-07" db="EMBL/GenBank/DDBJ databases">
        <title>Sequencing the genomes of 1000 actinobacteria strains.</title>
        <authorList>
            <person name="Klenk H.-P."/>
        </authorList>
    </citation>
    <scope>NUCLEOTIDE SEQUENCE [LARGE SCALE GENOMIC DNA]</scope>
    <source>
        <strain evidence="5 6">DSM 22083</strain>
    </source>
</reference>
<keyword evidence="3" id="KW-0378">Hydrolase</keyword>